<evidence type="ECO:0000259" key="7">
    <source>
        <dbReference type="SMART" id="SM00849"/>
    </source>
</evidence>
<dbReference type="InterPro" id="IPR036866">
    <property type="entry name" value="RibonucZ/Hydroxyglut_hydro"/>
</dbReference>
<dbReference type="Gene3D" id="3.60.15.10">
    <property type="entry name" value="Ribonuclease Z/Hydroxyacylglutathione hydrolase-like"/>
    <property type="match status" value="1"/>
</dbReference>
<dbReference type="InterPro" id="IPR001279">
    <property type="entry name" value="Metallo-B-lactamas"/>
</dbReference>
<evidence type="ECO:0000256" key="1">
    <source>
        <dbReference type="ARBA" id="ARBA00004514"/>
    </source>
</evidence>
<comment type="catalytic activity">
    <reaction evidence="5">
        <text>a ribonucleotidyl-ribonucleotide-RNA + H2O = a 3'-end ribonucleotide-RNA + a 5'-end 5'-phospho-ribonucleoside-RNA + H(+)</text>
        <dbReference type="Rhea" id="RHEA:68096"/>
        <dbReference type="Rhea" id="RHEA-COMP:15179"/>
        <dbReference type="Rhea" id="RHEA-COMP:17355"/>
        <dbReference type="Rhea" id="RHEA-COMP:17428"/>
        <dbReference type="ChEBI" id="CHEBI:15377"/>
        <dbReference type="ChEBI" id="CHEBI:15378"/>
        <dbReference type="ChEBI" id="CHEBI:74896"/>
        <dbReference type="ChEBI" id="CHEBI:138282"/>
        <dbReference type="ChEBI" id="CHEBI:173118"/>
    </reaction>
    <physiologicalReaction direction="left-to-right" evidence="5">
        <dbReference type="Rhea" id="RHEA:68097"/>
    </physiologicalReaction>
</comment>
<accession>A0A0G1TNY3</accession>
<evidence type="ECO:0000256" key="5">
    <source>
        <dbReference type="ARBA" id="ARBA00044690"/>
    </source>
</evidence>
<organism evidence="8 9">
    <name type="scientific">Candidatus Amesbacteria bacterium GW2011_GWC2_47_8</name>
    <dbReference type="NCBI Taxonomy" id="1618367"/>
    <lineage>
        <taxon>Bacteria</taxon>
        <taxon>Candidatus Amesiibacteriota</taxon>
    </lineage>
</organism>
<gene>
    <name evidence="8" type="ORF">UY11_C0018G0015</name>
</gene>
<name>A0A0G1TNY3_9BACT</name>
<comment type="subunit">
    <text evidence="2">Homodimer.</text>
</comment>
<proteinExistence type="predicted"/>
<dbReference type="EMBL" id="LCOT01000018">
    <property type="protein sequence ID" value="KKU83516.1"/>
    <property type="molecule type" value="Genomic_DNA"/>
</dbReference>
<dbReference type="Proteomes" id="UP000034265">
    <property type="component" value="Unassembled WGS sequence"/>
</dbReference>
<dbReference type="Pfam" id="PF00753">
    <property type="entry name" value="Lactamase_B"/>
    <property type="match status" value="1"/>
</dbReference>
<evidence type="ECO:0000313" key="9">
    <source>
        <dbReference type="Proteomes" id="UP000034265"/>
    </source>
</evidence>
<dbReference type="InterPro" id="IPR039344">
    <property type="entry name" value="MBLAC1"/>
</dbReference>
<evidence type="ECO:0000313" key="8">
    <source>
        <dbReference type="EMBL" id="KKU83516.1"/>
    </source>
</evidence>
<reference evidence="8 9" key="1">
    <citation type="journal article" date="2015" name="Nature">
        <title>rRNA introns, odd ribosomes, and small enigmatic genomes across a large radiation of phyla.</title>
        <authorList>
            <person name="Brown C.T."/>
            <person name="Hug L.A."/>
            <person name="Thomas B.C."/>
            <person name="Sharon I."/>
            <person name="Castelle C.J."/>
            <person name="Singh A."/>
            <person name="Wilkins M.J."/>
            <person name="Williams K.H."/>
            <person name="Banfield J.F."/>
        </authorList>
    </citation>
    <scope>NUCLEOTIDE SEQUENCE [LARGE SCALE GENOMIC DNA]</scope>
</reference>
<feature type="domain" description="Metallo-beta-lactamase" evidence="7">
    <location>
        <begin position="13"/>
        <end position="173"/>
    </location>
</feature>
<evidence type="ECO:0000256" key="4">
    <source>
        <dbReference type="ARBA" id="ARBA00032988"/>
    </source>
</evidence>
<evidence type="ECO:0000256" key="6">
    <source>
        <dbReference type="ARBA" id="ARBA00045869"/>
    </source>
</evidence>
<dbReference type="AlphaFoldDB" id="A0A0G1TNY3"/>
<dbReference type="SMART" id="SM00849">
    <property type="entry name" value="Lactamase_B"/>
    <property type="match status" value="1"/>
</dbReference>
<comment type="caution">
    <text evidence="8">The sequence shown here is derived from an EMBL/GenBank/DDBJ whole genome shotgun (WGS) entry which is preliminary data.</text>
</comment>
<protein>
    <recommendedName>
        <fullName evidence="3">Metallo-beta-lactamase domain-containing protein 1</fullName>
    </recommendedName>
    <alternativeName>
        <fullName evidence="4">Endoribonuclease MBLAC1</fullName>
    </alternativeName>
</protein>
<dbReference type="GO" id="GO:0005829">
    <property type="term" value="C:cytosol"/>
    <property type="evidence" value="ECO:0007669"/>
    <property type="project" value="UniProtKB-SubCell"/>
</dbReference>
<comment type="subcellular location">
    <subcellularLocation>
        <location evidence="1">Cytoplasm</location>
        <location evidence="1">Cytosol</location>
    </subcellularLocation>
</comment>
<evidence type="ECO:0000256" key="2">
    <source>
        <dbReference type="ARBA" id="ARBA00011738"/>
    </source>
</evidence>
<comment type="function">
    <text evidence="6">Endoribonuclease that catalyzes the hydrolysis of histone-coding pre-mRNA 3'-end. Involved in histone pre-mRNA processing during the S-phase of the cell cycle, which is required for entering/progressing through S-phase. Cleaves histone pre-mRNA at a major and a minor cleavage site after the 5'-ACCCA-3' and the 5'-ACCCACA-3' sequence, respectively, and located downstream of the stem-loop. May require the presence of the HDE element located at the histone pre-RNA 3'-end to avoid non-specific cleavage.</text>
</comment>
<dbReference type="SUPFAM" id="SSF56281">
    <property type="entry name" value="Metallo-hydrolase/oxidoreductase"/>
    <property type="match status" value="1"/>
</dbReference>
<dbReference type="PANTHER" id="PTHR23200">
    <property type="entry name" value="METALLO-BETA-LACTAMASE DOMAIN-CONTAINING PROTEIN 1"/>
    <property type="match status" value="1"/>
</dbReference>
<dbReference type="PANTHER" id="PTHR23200:SF48">
    <property type="entry name" value="METALLO-BETA-LACTAMASE DOMAIN-CONTAINING PROTEIN 1"/>
    <property type="match status" value="1"/>
</dbReference>
<dbReference type="CDD" id="cd07711">
    <property type="entry name" value="MBLAC1-like_MBL-fold"/>
    <property type="match status" value="1"/>
</dbReference>
<evidence type="ECO:0000256" key="3">
    <source>
        <dbReference type="ARBA" id="ARBA00014856"/>
    </source>
</evidence>
<feature type="non-terminal residue" evidence="8">
    <location>
        <position position="1"/>
    </location>
</feature>
<sequence>YAKINPDGTWDATSTTTLIDTGQHKIIMDPGCHRQMLLAALAKENLKTGDIDIVFVSHYHPDHCTLMGIFESATVYDSIQYQKGPIGGEVKEFLPDTDVQIIKTPGHSPEHASLLVPTAKGKVLVAADVFWWGAGEEQKIDIDKHDDFASDMATLKLSRSHALKIADYIIPGHGKMFKTK</sequence>